<accession>A0A0G0Z3B1</accession>
<dbReference type="AlphaFoldDB" id="A0A0G0Z3B1"/>
<evidence type="ECO:0000313" key="1">
    <source>
        <dbReference type="EMBL" id="KKS43244.1"/>
    </source>
</evidence>
<organism evidence="1 2">
    <name type="scientific">Candidatus Collierbacteria bacterium GW2011_GWA2_42_17</name>
    <dbReference type="NCBI Taxonomy" id="1618378"/>
    <lineage>
        <taxon>Bacteria</taxon>
        <taxon>Candidatus Collieribacteriota</taxon>
    </lineage>
</organism>
<evidence type="ECO:0000313" key="2">
    <source>
        <dbReference type="Proteomes" id="UP000033854"/>
    </source>
</evidence>
<name>A0A0G0Z3B1_9BACT</name>
<sequence length="229" mass="26460">MKLYPKLLKFQAIYLRKKGKTSQEINIILGQKIPKSTYTGWFKGIELTKEQKSRISIMNLNKLDLARVKAVKVNKEKRNKFLKSLDEKNEPISKKIKDGNTAKIALAMLCLGEASKYGSGSAFCLGSSDPRIIILFIKLLKKSYLINQNKFRYTIQCRADQDIEELEKYWRRIVRVPLGQFYKTRIDARSIGKPTKKVGYKGVLKVDYMDTKVQLELESLASMIYNQFC</sequence>
<dbReference type="EMBL" id="LCDA01000002">
    <property type="protein sequence ID" value="KKS43244.1"/>
    <property type="molecule type" value="Genomic_DNA"/>
</dbReference>
<protein>
    <submittedName>
        <fullName evidence="1">Uncharacterized protein</fullName>
    </submittedName>
</protein>
<proteinExistence type="predicted"/>
<gene>
    <name evidence="1" type="ORF">UV06_C0002G0146</name>
</gene>
<comment type="caution">
    <text evidence="1">The sequence shown here is derived from an EMBL/GenBank/DDBJ whole genome shotgun (WGS) entry which is preliminary data.</text>
</comment>
<reference evidence="1 2" key="1">
    <citation type="journal article" date="2015" name="Nature">
        <title>rRNA introns, odd ribosomes, and small enigmatic genomes across a large radiation of phyla.</title>
        <authorList>
            <person name="Brown C.T."/>
            <person name="Hug L.A."/>
            <person name="Thomas B.C."/>
            <person name="Sharon I."/>
            <person name="Castelle C.J."/>
            <person name="Singh A."/>
            <person name="Wilkins M.J."/>
            <person name="Williams K.H."/>
            <person name="Banfield J.F."/>
        </authorList>
    </citation>
    <scope>NUCLEOTIDE SEQUENCE [LARGE SCALE GENOMIC DNA]</scope>
</reference>
<dbReference type="Proteomes" id="UP000033854">
    <property type="component" value="Unassembled WGS sequence"/>
</dbReference>